<reference evidence="2 3" key="1">
    <citation type="submission" date="2019-10" db="EMBL/GenBank/DDBJ databases">
        <title>Vibrio sp. nov., isolated from Coralline algae surface.</title>
        <authorList>
            <person name="Geng Y."/>
            <person name="Zhang X."/>
        </authorList>
    </citation>
    <scope>NUCLEOTIDE SEQUENCE [LARGE SCALE GENOMIC DNA]</scope>
    <source>
        <strain evidence="2 3">SM1977</strain>
    </source>
</reference>
<dbReference type="InterPro" id="IPR029069">
    <property type="entry name" value="HotDog_dom_sf"/>
</dbReference>
<evidence type="ECO:0000313" key="3">
    <source>
        <dbReference type="Proteomes" id="UP000348942"/>
    </source>
</evidence>
<protein>
    <submittedName>
        <fullName evidence="2">3-hydroxyacyl-ACP dehydratase</fullName>
    </submittedName>
</protein>
<dbReference type="InterPro" id="IPR016962">
    <property type="entry name" value="Dehydrase_ECs4332_prd"/>
</dbReference>
<dbReference type="RefSeq" id="WP_153447842.1">
    <property type="nucleotide sequence ID" value="NZ_CP045699.1"/>
</dbReference>
<gene>
    <name evidence="2" type="ORF">GFB47_09940</name>
</gene>
<dbReference type="Pfam" id="PF22818">
    <property type="entry name" value="ApeI-like"/>
    <property type="match status" value="1"/>
</dbReference>
<dbReference type="Gene3D" id="3.10.129.10">
    <property type="entry name" value="Hotdog Thioesterase"/>
    <property type="match status" value="1"/>
</dbReference>
<dbReference type="Proteomes" id="UP000348942">
    <property type="component" value="Chromosome 1"/>
</dbReference>
<dbReference type="InterPro" id="IPR054545">
    <property type="entry name" value="ApeI-like"/>
</dbReference>
<feature type="domain" description="ApeI dehydratase-like" evidence="1">
    <location>
        <begin position="21"/>
        <end position="108"/>
    </location>
</feature>
<proteinExistence type="predicted"/>
<evidence type="ECO:0000313" key="2">
    <source>
        <dbReference type="EMBL" id="QGA65696.1"/>
    </source>
</evidence>
<dbReference type="EMBL" id="CP045699">
    <property type="protein sequence ID" value="QGA65696.1"/>
    <property type="molecule type" value="Genomic_DNA"/>
</dbReference>
<organism evidence="2 3">
    <name type="scientific">Vibrio algicola</name>
    <dbReference type="NCBI Taxonomy" id="2662262"/>
    <lineage>
        <taxon>Bacteria</taxon>
        <taxon>Pseudomonadati</taxon>
        <taxon>Pseudomonadota</taxon>
        <taxon>Gammaproteobacteria</taxon>
        <taxon>Vibrionales</taxon>
        <taxon>Vibrionaceae</taxon>
        <taxon>Vibrio</taxon>
    </lineage>
</organism>
<dbReference type="PIRSF" id="PIRSF030962">
    <property type="entry name" value="Dehydrase_ECs4332_prd"/>
    <property type="match status" value="1"/>
</dbReference>
<sequence length="131" mass="14733">MKRKPSILSQQISQTHPAQITAILDLHVEAEIEDFKGHFPVYSLLPGVTQVDWAIYFAQQLLATPSDFKGMEVIKFQQPILKDSQVTLTLDWHSDKQKLYFSYTSPDTVHSDTSTSESSLVTHSSGRILLG</sequence>
<keyword evidence="3" id="KW-1185">Reference proteome</keyword>
<dbReference type="SUPFAM" id="SSF54637">
    <property type="entry name" value="Thioesterase/thiol ester dehydrase-isomerase"/>
    <property type="match status" value="1"/>
</dbReference>
<evidence type="ECO:0000259" key="1">
    <source>
        <dbReference type="Pfam" id="PF22818"/>
    </source>
</evidence>
<dbReference type="AlphaFoldDB" id="A0A5Q0THM4"/>
<name>A0A5Q0THM4_9VIBR</name>
<accession>A0A5Q0THM4</accession>